<dbReference type="Proteomes" id="UP000237258">
    <property type="component" value="Unassembled WGS sequence"/>
</dbReference>
<dbReference type="CDD" id="cd01428">
    <property type="entry name" value="ADK"/>
    <property type="match status" value="1"/>
</dbReference>
<feature type="binding site" evidence="5">
    <location>
        <position position="209"/>
    </location>
    <ligand>
        <name>ATP</name>
        <dbReference type="ChEBI" id="CHEBI:30616"/>
    </ligand>
</feature>
<keyword evidence="3 5" id="KW-0547">Nucleotide-binding</keyword>
<feature type="binding site" evidence="5">
    <location>
        <position position="43"/>
    </location>
    <ligand>
        <name>AMP</name>
        <dbReference type="ChEBI" id="CHEBI:456215"/>
    </ligand>
</feature>
<evidence type="ECO:0000256" key="1">
    <source>
        <dbReference type="ARBA" id="ARBA00022679"/>
    </source>
</evidence>
<comment type="similarity">
    <text evidence="5 6">Belongs to the adenylate kinase family.</text>
</comment>
<comment type="caution">
    <text evidence="8">The sequence shown here is derived from an EMBL/GenBank/DDBJ whole genome shotgun (WGS) entry which is preliminary data.</text>
</comment>
<comment type="catalytic activity">
    <reaction evidence="5 7">
        <text>AMP + ATP = 2 ADP</text>
        <dbReference type="Rhea" id="RHEA:12973"/>
        <dbReference type="ChEBI" id="CHEBI:30616"/>
        <dbReference type="ChEBI" id="CHEBI:456215"/>
        <dbReference type="ChEBI" id="CHEBI:456216"/>
        <dbReference type="EC" id="2.7.4.3"/>
    </reaction>
</comment>
<dbReference type="Pfam" id="PF00406">
    <property type="entry name" value="ADK"/>
    <property type="match status" value="1"/>
</dbReference>
<dbReference type="GO" id="GO:0005524">
    <property type="term" value="F:ATP binding"/>
    <property type="evidence" value="ECO:0007669"/>
    <property type="project" value="UniProtKB-UniRule"/>
</dbReference>
<feature type="binding site" evidence="5">
    <location>
        <begin position="64"/>
        <end position="66"/>
    </location>
    <ligand>
        <name>AMP</name>
        <dbReference type="ChEBI" id="CHEBI:456215"/>
    </ligand>
</feature>
<reference evidence="8 9" key="1">
    <citation type="submission" date="2017-09" db="EMBL/GenBank/DDBJ databases">
        <title>Depth-based differentiation of microbial function through sediment-hosted aquifers and enrichment of novel symbionts in the deep terrestrial subsurface.</title>
        <authorList>
            <person name="Probst A.J."/>
            <person name="Ladd B."/>
            <person name="Jarett J.K."/>
            <person name="Geller-Mcgrath D.E."/>
            <person name="Sieber C.M."/>
            <person name="Emerson J.B."/>
            <person name="Anantharaman K."/>
            <person name="Thomas B.C."/>
            <person name="Malmstrom R."/>
            <person name="Stieglmeier M."/>
            <person name="Klingl A."/>
            <person name="Woyke T."/>
            <person name="Ryan C.M."/>
            <person name="Banfield J.F."/>
        </authorList>
    </citation>
    <scope>NUCLEOTIDE SEQUENCE [LARGE SCALE GENOMIC DNA]</scope>
    <source>
        <strain evidence="8">CG23_combo_of_CG06-09_8_20_14_all_36_125</strain>
    </source>
</reference>
<dbReference type="InterPro" id="IPR006259">
    <property type="entry name" value="Adenyl_kin_sub"/>
</dbReference>
<dbReference type="EMBL" id="PCRR01000033">
    <property type="protein sequence ID" value="PIP24563.1"/>
    <property type="molecule type" value="Genomic_DNA"/>
</dbReference>
<dbReference type="GO" id="GO:0044209">
    <property type="term" value="P:AMP salvage"/>
    <property type="evidence" value="ECO:0007669"/>
    <property type="project" value="UniProtKB-UniRule"/>
</dbReference>
<evidence type="ECO:0000256" key="4">
    <source>
        <dbReference type="ARBA" id="ARBA00022777"/>
    </source>
</evidence>
<evidence type="ECO:0000256" key="3">
    <source>
        <dbReference type="ARBA" id="ARBA00022741"/>
    </source>
</evidence>
<comment type="caution">
    <text evidence="5">Lacks conserved residue(s) required for the propagation of feature annotation.</text>
</comment>
<feature type="binding site" evidence="5">
    <location>
        <position position="38"/>
    </location>
    <ligand>
        <name>AMP</name>
        <dbReference type="ChEBI" id="CHEBI:456215"/>
    </ligand>
</feature>
<feature type="binding site" evidence="5">
    <location>
        <position position="181"/>
    </location>
    <ligand>
        <name>AMP</name>
        <dbReference type="ChEBI" id="CHEBI:456215"/>
    </ligand>
</feature>
<dbReference type="GO" id="GO:0008270">
    <property type="term" value="F:zinc ion binding"/>
    <property type="evidence" value="ECO:0007669"/>
    <property type="project" value="UniProtKB-UniRule"/>
</dbReference>
<comment type="subcellular location">
    <subcellularLocation>
        <location evidence="5 7">Cytoplasm</location>
    </subcellularLocation>
</comment>
<evidence type="ECO:0000256" key="6">
    <source>
        <dbReference type="RuleBase" id="RU003330"/>
    </source>
</evidence>
<keyword evidence="5" id="KW-0479">Metal-binding</keyword>
<dbReference type="UniPathway" id="UPA00588">
    <property type="reaction ID" value="UER00649"/>
</dbReference>
<feature type="binding site" evidence="5">
    <location>
        <position position="138"/>
    </location>
    <ligand>
        <name>ATP</name>
        <dbReference type="ChEBI" id="CHEBI:30616"/>
    </ligand>
</feature>
<evidence type="ECO:0000256" key="5">
    <source>
        <dbReference type="HAMAP-Rule" id="MF_00235"/>
    </source>
</evidence>
<evidence type="ECO:0000313" key="9">
    <source>
        <dbReference type="Proteomes" id="UP000237258"/>
    </source>
</evidence>
<comment type="pathway">
    <text evidence="5">Purine metabolism; AMP biosynthesis via salvage pathway; AMP from ADP: step 1/1.</text>
</comment>
<dbReference type="GO" id="GO:0005737">
    <property type="term" value="C:cytoplasm"/>
    <property type="evidence" value="ECO:0007669"/>
    <property type="project" value="UniProtKB-SubCell"/>
</dbReference>
<dbReference type="PANTHER" id="PTHR23359">
    <property type="entry name" value="NUCLEOTIDE KINASE"/>
    <property type="match status" value="1"/>
</dbReference>
<accession>A0A2G9Z0T4</accession>
<dbReference type="NCBIfam" id="TIGR01351">
    <property type="entry name" value="adk"/>
    <property type="match status" value="1"/>
</dbReference>
<comment type="function">
    <text evidence="5">Catalyzes the reversible transfer of the terminal phosphate group between ATP and AMP. Plays an important role in cellular energy homeostasis and in adenine nucleotide metabolism.</text>
</comment>
<feature type="binding site" evidence="5">
    <location>
        <position position="141"/>
    </location>
    <ligand>
        <name>Zn(2+)</name>
        <dbReference type="ChEBI" id="CHEBI:29105"/>
        <note>structural</note>
    </ligand>
</feature>
<feature type="binding site" evidence="5">
    <location>
        <position position="163"/>
    </location>
    <ligand>
        <name>Zn(2+)</name>
        <dbReference type="ChEBI" id="CHEBI:29105"/>
        <note>structural</note>
    </ligand>
</feature>
<keyword evidence="5" id="KW-0963">Cytoplasm</keyword>
<evidence type="ECO:0000313" key="8">
    <source>
        <dbReference type="EMBL" id="PIP24563.1"/>
    </source>
</evidence>
<proteinExistence type="inferred from homology"/>
<gene>
    <name evidence="5" type="primary">adk</name>
    <name evidence="8" type="ORF">COX33_01355</name>
</gene>
<sequence>MKPFKKPLVIIFLGKPGSGKGTQAELLGEKLGLDYIGSGDLLRDRKEKKDFTGEKLSIVVDTGGLVPTPVIFKLWLDKFEEFKKRKNLKGFFMDGSPRKILEAHLIDEALEWYEWDKNVKIMLIDISNKEAIWRLTKRRICKKCGEIVPYVGEFKKVKKCPKCGGELIHRADDTVKGVKNRLSWFKTDVQPVINYYRKTRRLIKINGEQSIDDVFKDILKVIR</sequence>
<feature type="binding site" evidence="5">
    <location>
        <position position="144"/>
    </location>
    <ligand>
        <name>Zn(2+)</name>
        <dbReference type="ChEBI" id="CHEBI:29105"/>
        <note>structural</note>
    </ligand>
</feature>
<dbReference type="EC" id="2.7.4.3" evidence="5 7"/>
<keyword evidence="1 5" id="KW-0808">Transferase</keyword>
<dbReference type="Gene3D" id="3.40.50.300">
    <property type="entry name" value="P-loop containing nucleotide triphosphate hydrolases"/>
    <property type="match status" value="1"/>
</dbReference>
<keyword evidence="5 7" id="KW-0067">ATP-binding</keyword>
<dbReference type="AlphaFoldDB" id="A0A2G9Z0T4"/>
<keyword evidence="2 5" id="KW-0545">Nucleotide biosynthesis</keyword>
<feature type="region of interest" description="NMP" evidence="5">
    <location>
        <begin position="37"/>
        <end position="66"/>
    </location>
</feature>
<evidence type="ECO:0000256" key="2">
    <source>
        <dbReference type="ARBA" id="ARBA00022727"/>
    </source>
</evidence>
<feature type="binding site" evidence="5">
    <location>
        <position position="170"/>
    </location>
    <ligand>
        <name>AMP</name>
        <dbReference type="ChEBI" id="CHEBI:456215"/>
    </ligand>
</feature>
<dbReference type="PRINTS" id="PR00094">
    <property type="entry name" value="ADENYLTKNASE"/>
</dbReference>
<keyword evidence="4 5" id="KW-0418">Kinase</keyword>
<dbReference type="GO" id="GO:0004017">
    <property type="term" value="F:AMP kinase activity"/>
    <property type="evidence" value="ECO:0007669"/>
    <property type="project" value="UniProtKB-UniRule"/>
</dbReference>
<comment type="domain">
    <text evidence="5">Consists of three domains, a large central CORE domain and two small peripheral domains, NMPbind and LID, which undergo movements during catalysis. The LID domain closes over the site of phosphoryl transfer upon ATP binding. Assembling and dissambling the active center during each catalytic cycle provides an effective means to prevent ATP hydrolysis. Some bacteria have evolved a zinc-coordinating structure that stabilizes the LID domain.</text>
</comment>
<organism evidence="8 9">
    <name type="scientific">Candidatus Nealsonbacteria bacterium CG23_combo_of_CG06-09_8_20_14_all_36_125</name>
    <dbReference type="NCBI Taxonomy" id="1974719"/>
    <lineage>
        <taxon>Bacteria</taxon>
        <taxon>Candidatus Nealsoniibacteriota</taxon>
    </lineage>
</organism>
<dbReference type="InterPro" id="IPR027417">
    <property type="entry name" value="P-loop_NTPase"/>
</dbReference>
<feature type="binding site" evidence="5">
    <location>
        <position position="160"/>
    </location>
    <ligand>
        <name>Zn(2+)</name>
        <dbReference type="ChEBI" id="CHEBI:29105"/>
        <note>structural</note>
    </ligand>
</feature>
<keyword evidence="5" id="KW-0862">Zinc</keyword>
<dbReference type="HAMAP" id="MF_00235">
    <property type="entry name" value="Adenylate_kinase_Adk"/>
    <property type="match status" value="1"/>
</dbReference>
<name>A0A2G9Z0T4_9BACT</name>
<feature type="binding site" evidence="5">
    <location>
        <begin position="17"/>
        <end position="22"/>
    </location>
    <ligand>
        <name>ATP</name>
        <dbReference type="ChEBI" id="CHEBI:30616"/>
    </ligand>
</feature>
<dbReference type="SUPFAM" id="SSF52540">
    <property type="entry name" value="P-loop containing nucleoside triphosphate hydrolases"/>
    <property type="match status" value="1"/>
</dbReference>
<dbReference type="InterPro" id="IPR000850">
    <property type="entry name" value="Adenylat/UMP-CMP_kin"/>
</dbReference>
<protein>
    <recommendedName>
        <fullName evidence="5 7">Adenylate kinase</fullName>
        <shortName evidence="5">AK</shortName>
        <ecNumber evidence="5 7">2.7.4.3</ecNumber>
    </recommendedName>
    <alternativeName>
        <fullName evidence="5">ATP-AMP transphosphorylase</fullName>
    </alternativeName>
    <alternativeName>
        <fullName evidence="5">ATP:AMP phosphotransferase</fullName>
    </alternativeName>
    <alternativeName>
        <fullName evidence="5">Adenylate monophosphate kinase</fullName>
    </alternativeName>
</protein>
<comment type="subunit">
    <text evidence="5 7">Monomer.</text>
</comment>
<evidence type="ECO:0000256" key="7">
    <source>
        <dbReference type="RuleBase" id="RU003331"/>
    </source>
</evidence>